<gene>
    <name evidence="2" type="ORF">NMOB1V02_LOCUS12086</name>
</gene>
<dbReference type="Proteomes" id="UP000678499">
    <property type="component" value="Unassembled WGS sequence"/>
</dbReference>
<accession>A0A7R9BZG1</accession>
<feature type="non-terminal residue" evidence="2">
    <location>
        <position position="1"/>
    </location>
</feature>
<feature type="compositionally biased region" description="Low complexity" evidence="1">
    <location>
        <begin position="441"/>
        <end position="462"/>
    </location>
</feature>
<feature type="region of interest" description="Disordered" evidence="1">
    <location>
        <begin position="389"/>
        <end position="413"/>
    </location>
</feature>
<reference evidence="2" key="1">
    <citation type="submission" date="2020-11" db="EMBL/GenBank/DDBJ databases">
        <authorList>
            <person name="Tran Van P."/>
        </authorList>
    </citation>
    <scope>NUCLEOTIDE SEQUENCE</scope>
</reference>
<evidence type="ECO:0000256" key="1">
    <source>
        <dbReference type="SAM" id="MobiDB-lite"/>
    </source>
</evidence>
<dbReference type="AlphaFoldDB" id="A0A7R9BZG1"/>
<feature type="compositionally biased region" description="Polar residues" evidence="1">
    <location>
        <begin position="223"/>
        <end position="248"/>
    </location>
</feature>
<dbReference type="EMBL" id="CAJPEX010008360">
    <property type="protein sequence ID" value="CAG0924632.1"/>
    <property type="molecule type" value="Genomic_DNA"/>
</dbReference>
<evidence type="ECO:0000313" key="3">
    <source>
        <dbReference type="Proteomes" id="UP000678499"/>
    </source>
</evidence>
<keyword evidence="3" id="KW-1185">Reference proteome</keyword>
<proteinExistence type="predicted"/>
<protein>
    <submittedName>
        <fullName evidence="2">Uncharacterized protein</fullName>
    </submittedName>
</protein>
<dbReference type="OrthoDB" id="6154436at2759"/>
<evidence type="ECO:0000313" key="2">
    <source>
        <dbReference type="EMBL" id="CAD7284480.1"/>
    </source>
</evidence>
<feature type="region of interest" description="Disordered" evidence="1">
    <location>
        <begin position="428"/>
        <end position="462"/>
    </location>
</feature>
<name>A0A7R9BZG1_9CRUS</name>
<dbReference type="EMBL" id="OA890397">
    <property type="protein sequence ID" value="CAD7284480.1"/>
    <property type="molecule type" value="Genomic_DNA"/>
</dbReference>
<sequence length="462" mass="50792">VMPARDHMRIEDWAECRQRLCPVVLVPGNNENNNGVCSKSATDGVRVTRCVSANAAVGAGLLSCASAPSTSSKHRTHDKFSQVMPARDHMRIEDWAECRQRLCPVVLVPGNNENNNGVCSKSATDGVRVTRCVSANAAVGAGLLSCASAPSTSSKHRTHDKFSQVEDVDSTECKLCLIDAEDFSECPVSQFEEIWILRELNKAVIGFDSPDENVRLSPLGESRSGSPESYKTQMRQSTNKLTRNGDSSISQQKLELRMTSRKAVSRLQDLAPTMTTSMDTETAACLAKLEQEDQTVDSLSSIRSLSPKISMEKVQTSKHTERTYSTESNYLTCCEDSEEFLSAGSSIDNAGEIDKDPGDDDEGLAAFKLLQGRTSRRGTFAERLREALERQTEEENKLPDDDQPILPLDPPVDEEVADIIQDRRQWLESKTTESSICNNHSSLSRGNSSRYSFSSEYGSGDV</sequence>
<feature type="compositionally biased region" description="Basic and acidic residues" evidence="1">
    <location>
        <begin position="389"/>
        <end position="400"/>
    </location>
</feature>
<organism evidence="2">
    <name type="scientific">Notodromas monacha</name>
    <dbReference type="NCBI Taxonomy" id="399045"/>
    <lineage>
        <taxon>Eukaryota</taxon>
        <taxon>Metazoa</taxon>
        <taxon>Ecdysozoa</taxon>
        <taxon>Arthropoda</taxon>
        <taxon>Crustacea</taxon>
        <taxon>Oligostraca</taxon>
        <taxon>Ostracoda</taxon>
        <taxon>Podocopa</taxon>
        <taxon>Podocopida</taxon>
        <taxon>Cypridocopina</taxon>
        <taxon>Cypridoidea</taxon>
        <taxon>Cyprididae</taxon>
        <taxon>Notodromas</taxon>
    </lineage>
</organism>
<feature type="region of interest" description="Disordered" evidence="1">
    <location>
        <begin position="211"/>
        <end position="248"/>
    </location>
</feature>